<dbReference type="Proteomes" id="UP000472260">
    <property type="component" value="Unassembled WGS sequence"/>
</dbReference>
<feature type="chain" id="PRO_5025415440" evidence="9">
    <location>
        <begin position="20"/>
        <end position="349"/>
    </location>
</feature>
<evidence type="ECO:0000259" key="10">
    <source>
        <dbReference type="Pfam" id="PF21376"/>
    </source>
</evidence>
<evidence type="ECO:0000256" key="7">
    <source>
        <dbReference type="ARBA" id="ARBA00023180"/>
    </source>
</evidence>
<evidence type="ECO:0000256" key="1">
    <source>
        <dbReference type="ARBA" id="ARBA00004319"/>
    </source>
</evidence>
<organism evidence="11 12">
    <name type="scientific">Sinocyclocheilus anshuiensis</name>
    <dbReference type="NCBI Taxonomy" id="1608454"/>
    <lineage>
        <taxon>Eukaryota</taxon>
        <taxon>Metazoa</taxon>
        <taxon>Chordata</taxon>
        <taxon>Craniata</taxon>
        <taxon>Vertebrata</taxon>
        <taxon>Euteleostomi</taxon>
        <taxon>Actinopterygii</taxon>
        <taxon>Neopterygii</taxon>
        <taxon>Teleostei</taxon>
        <taxon>Ostariophysi</taxon>
        <taxon>Cypriniformes</taxon>
        <taxon>Cyprinidae</taxon>
        <taxon>Cyprininae</taxon>
        <taxon>Sinocyclocheilus</taxon>
    </lineage>
</organism>
<keyword evidence="8" id="KW-0472">Membrane</keyword>
<dbReference type="InterPro" id="IPR001270">
    <property type="entry name" value="ClpA/B"/>
</dbReference>
<dbReference type="InterPro" id="IPR010448">
    <property type="entry name" value="Torsin"/>
</dbReference>
<dbReference type="FunFam" id="3.40.50.300:FF:002276">
    <property type="entry name" value="Torsin, putative"/>
    <property type="match status" value="1"/>
</dbReference>
<dbReference type="GO" id="GO:0016887">
    <property type="term" value="F:ATP hydrolysis activity"/>
    <property type="evidence" value="ECO:0007669"/>
    <property type="project" value="InterPro"/>
</dbReference>
<feature type="signal peptide" evidence="9">
    <location>
        <begin position="1"/>
        <end position="19"/>
    </location>
</feature>
<keyword evidence="3 9" id="KW-0732">Signal</keyword>
<name>A0A671NAW0_9TELE</name>
<dbReference type="AlphaFoldDB" id="A0A671NAW0"/>
<feature type="domain" description="Torsin-1A C-terminal" evidence="10">
    <location>
        <begin position="290"/>
        <end position="339"/>
    </location>
</feature>
<dbReference type="GO" id="GO:0019894">
    <property type="term" value="F:kinesin binding"/>
    <property type="evidence" value="ECO:0007669"/>
    <property type="project" value="TreeGrafter"/>
</dbReference>
<keyword evidence="8" id="KW-1133">Transmembrane helix</keyword>
<dbReference type="SUPFAM" id="SSF52540">
    <property type="entry name" value="P-loop containing nucleoside triphosphate hydrolases"/>
    <property type="match status" value="1"/>
</dbReference>
<feature type="transmembrane region" description="Helical" evidence="8">
    <location>
        <begin position="43"/>
        <end position="64"/>
    </location>
</feature>
<evidence type="ECO:0000256" key="2">
    <source>
        <dbReference type="ARBA" id="ARBA00006235"/>
    </source>
</evidence>
<comment type="subcellular location">
    <subcellularLocation>
        <location evidence="1">Endoplasmic reticulum lumen</location>
    </subcellularLocation>
</comment>
<dbReference type="PRINTS" id="PR00300">
    <property type="entry name" value="CLPPROTEASEA"/>
</dbReference>
<proteinExistence type="inferred from homology"/>
<dbReference type="GO" id="GO:0071763">
    <property type="term" value="P:nuclear membrane organization"/>
    <property type="evidence" value="ECO:0007669"/>
    <property type="project" value="TreeGrafter"/>
</dbReference>
<evidence type="ECO:0000256" key="9">
    <source>
        <dbReference type="SAM" id="SignalP"/>
    </source>
</evidence>
<reference evidence="11" key="2">
    <citation type="submission" date="2025-09" db="UniProtKB">
        <authorList>
            <consortium name="Ensembl"/>
        </authorList>
    </citation>
    <scope>IDENTIFICATION</scope>
</reference>
<protein>
    <submittedName>
        <fullName evidence="11">Torsin-1A-like</fullName>
    </submittedName>
</protein>
<keyword evidence="5" id="KW-0256">Endoplasmic reticulum</keyword>
<evidence type="ECO:0000256" key="8">
    <source>
        <dbReference type="SAM" id="Phobius"/>
    </source>
</evidence>
<comment type="similarity">
    <text evidence="2">Belongs to the ClpA/ClpB family. Torsin subfamily.</text>
</comment>
<evidence type="ECO:0000256" key="6">
    <source>
        <dbReference type="ARBA" id="ARBA00022840"/>
    </source>
</evidence>
<evidence type="ECO:0000313" key="11">
    <source>
        <dbReference type="Ensembl" id="ENSSANP00000041712.1"/>
    </source>
</evidence>
<dbReference type="GO" id="GO:0005524">
    <property type="term" value="F:ATP binding"/>
    <property type="evidence" value="ECO:0007669"/>
    <property type="project" value="UniProtKB-KW"/>
</dbReference>
<keyword evidence="6" id="KW-0067">ATP-binding</keyword>
<dbReference type="PANTHER" id="PTHR10760">
    <property type="entry name" value="TORSIN"/>
    <property type="match status" value="1"/>
</dbReference>
<dbReference type="PANTHER" id="PTHR10760:SF14">
    <property type="entry name" value="TORSIN-1B"/>
    <property type="match status" value="1"/>
</dbReference>
<keyword evidence="8" id="KW-0812">Transmembrane</keyword>
<evidence type="ECO:0000256" key="5">
    <source>
        <dbReference type="ARBA" id="ARBA00022824"/>
    </source>
</evidence>
<dbReference type="GO" id="GO:0005788">
    <property type="term" value="C:endoplasmic reticulum lumen"/>
    <property type="evidence" value="ECO:0007669"/>
    <property type="project" value="UniProtKB-SubCell"/>
</dbReference>
<keyword evidence="12" id="KW-1185">Reference proteome</keyword>
<evidence type="ECO:0000256" key="4">
    <source>
        <dbReference type="ARBA" id="ARBA00022741"/>
    </source>
</evidence>
<evidence type="ECO:0000256" key="3">
    <source>
        <dbReference type="ARBA" id="ARBA00022729"/>
    </source>
</evidence>
<dbReference type="GO" id="GO:0005635">
    <property type="term" value="C:nuclear envelope"/>
    <property type="evidence" value="ECO:0007669"/>
    <property type="project" value="TreeGrafter"/>
</dbReference>
<dbReference type="Ensembl" id="ENSSANT00000044392.1">
    <property type="protein sequence ID" value="ENSSANP00000041712.1"/>
    <property type="gene ID" value="ENSSANG00000021172.1"/>
</dbReference>
<reference evidence="11" key="1">
    <citation type="submission" date="2025-08" db="UniProtKB">
        <authorList>
            <consortium name="Ensembl"/>
        </authorList>
    </citation>
    <scope>IDENTIFICATION</scope>
</reference>
<dbReference type="InterPro" id="IPR027417">
    <property type="entry name" value="P-loop_NTPase"/>
</dbReference>
<accession>A0A671NAW0</accession>
<keyword evidence="7" id="KW-0325">Glycoprotein</keyword>
<dbReference type="GO" id="GO:0034504">
    <property type="term" value="P:protein localization to nucleus"/>
    <property type="evidence" value="ECO:0007669"/>
    <property type="project" value="TreeGrafter"/>
</dbReference>
<dbReference type="Gene3D" id="3.40.50.300">
    <property type="entry name" value="P-loop containing nucleotide triphosphate hydrolases"/>
    <property type="match status" value="1"/>
</dbReference>
<sequence>MKSGTFFVLFFLLPVATEAGFWDFLNVFSKDDDLLSFNSSGKQKNVSCSITYILLLFFFTVAIIETSNSSNMLSDLEKDLRKSLFGQHIAVDTVLKAVSWFMKDPDPPKPLVLSFHGLTGVGKNYISKIIARNIYKVGVKSNYVHTFISDYHFPHNEEAEMYELQLRQWIHGYVSNFPRSMFIFDEMDRMHPWLIDTIKPFLDYNDNVDGVSFNKAIFIFLSETGGHIITNVTLDFWRKGNNREELQLQSEGMETQIFEYLNDENSMYGLWHSSLINRHLIDHYVPFLPLELKHVRQCVMAEMLHLNMTQDYDVADEVARDMPFFPEEEKVFAVKGCRSNIVQYLKFLH</sequence>
<evidence type="ECO:0000313" key="12">
    <source>
        <dbReference type="Proteomes" id="UP000472260"/>
    </source>
</evidence>
<keyword evidence="4" id="KW-0547">Nucleotide-binding</keyword>
<gene>
    <name evidence="11" type="primary">LOC107664118</name>
</gene>
<dbReference type="InterPro" id="IPR049337">
    <property type="entry name" value="TOR1A_C"/>
</dbReference>
<dbReference type="Pfam" id="PF21376">
    <property type="entry name" value="TOR1A_C"/>
    <property type="match status" value="1"/>
</dbReference>
<dbReference type="Pfam" id="PF06309">
    <property type="entry name" value="Torsin"/>
    <property type="match status" value="1"/>
</dbReference>